<protein>
    <submittedName>
        <fullName evidence="3">Uncharacterized protein</fullName>
    </submittedName>
</protein>
<dbReference type="AlphaFoldDB" id="A0A197K6M8"/>
<keyword evidence="1" id="KW-0812">Transmembrane</keyword>
<keyword evidence="2" id="KW-0732">Signal</keyword>
<organism evidence="3 4">
    <name type="scientific">Linnemannia elongata AG-77</name>
    <dbReference type="NCBI Taxonomy" id="1314771"/>
    <lineage>
        <taxon>Eukaryota</taxon>
        <taxon>Fungi</taxon>
        <taxon>Fungi incertae sedis</taxon>
        <taxon>Mucoromycota</taxon>
        <taxon>Mortierellomycotina</taxon>
        <taxon>Mortierellomycetes</taxon>
        <taxon>Mortierellales</taxon>
        <taxon>Mortierellaceae</taxon>
        <taxon>Linnemannia</taxon>
    </lineage>
</organism>
<dbReference type="EMBL" id="KV442021">
    <property type="protein sequence ID" value="OAQ33322.1"/>
    <property type="molecule type" value="Genomic_DNA"/>
</dbReference>
<keyword evidence="4" id="KW-1185">Reference proteome</keyword>
<feature type="chain" id="PRO_5008276624" evidence="2">
    <location>
        <begin position="24"/>
        <end position="101"/>
    </location>
</feature>
<keyword evidence="1" id="KW-1133">Transmembrane helix</keyword>
<proteinExistence type="predicted"/>
<evidence type="ECO:0000256" key="1">
    <source>
        <dbReference type="SAM" id="Phobius"/>
    </source>
</evidence>
<feature type="transmembrane region" description="Helical" evidence="1">
    <location>
        <begin position="33"/>
        <end position="55"/>
    </location>
</feature>
<evidence type="ECO:0000313" key="3">
    <source>
        <dbReference type="EMBL" id="OAQ33322.1"/>
    </source>
</evidence>
<reference evidence="3 4" key="1">
    <citation type="submission" date="2016-05" db="EMBL/GenBank/DDBJ databases">
        <title>Genome sequencing reveals origins of a unique bacterial endosymbiosis in the earliest lineages of terrestrial Fungi.</title>
        <authorList>
            <consortium name="DOE Joint Genome Institute"/>
            <person name="Uehling J."/>
            <person name="Gryganskyi A."/>
            <person name="Hameed K."/>
            <person name="Tschaplinski T."/>
            <person name="Misztal P."/>
            <person name="Wu S."/>
            <person name="Desiro A."/>
            <person name="Vande Pol N."/>
            <person name="Du Z.-Y."/>
            <person name="Zienkiewicz A."/>
            <person name="Zienkiewicz K."/>
            <person name="Morin E."/>
            <person name="Tisserant E."/>
            <person name="Splivallo R."/>
            <person name="Hainaut M."/>
            <person name="Henrissat B."/>
            <person name="Ohm R."/>
            <person name="Kuo A."/>
            <person name="Yan J."/>
            <person name="Lipzen A."/>
            <person name="Nolan M."/>
            <person name="Labutti K."/>
            <person name="Barry K."/>
            <person name="Goldstein A."/>
            <person name="Labbe J."/>
            <person name="Schadt C."/>
            <person name="Tuskan G."/>
            <person name="Grigoriev I."/>
            <person name="Martin F."/>
            <person name="Vilgalys R."/>
            <person name="Bonito G."/>
        </authorList>
    </citation>
    <scope>NUCLEOTIDE SEQUENCE [LARGE SCALE GENOMIC DNA]</scope>
    <source>
        <strain evidence="3 4">AG-77</strain>
    </source>
</reference>
<feature type="signal peptide" evidence="2">
    <location>
        <begin position="1"/>
        <end position="23"/>
    </location>
</feature>
<evidence type="ECO:0000313" key="4">
    <source>
        <dbReference type="Proteomes" id="UP000078512"/>
    </source>
</evidence>
<gene>
    <name evidence="3" type="ORF">K457DRAFT_214254</name>
</gene>
<name>A0A197K6M8_9FUNG</name>
<sequence length="101" mass="11585">MLLRHIFFFSLSLLFLLLHVSYTHIFPPNHSGPLFSFFFFFFLFSSAFFLNISLLSSAQKLIPPKVSCQDQPNSLDPSLPSSTDFIFAPKWITDLSFLACQ</sequence>
<keyword evidence="1" id="KW-0472">Membrane</keyword>
<evidence type="ECO:0000256" key="2">
    <source>
        <dbReference type="SAM" id="SignalP"/>
    </source>
</evidence>
<accession>A0A197K6M8</accession>
<dbReference type="Proteomes" id="UP000078512">
    <property type="component" value="Unassembled WGS sequence"/>
</dbReference>